<proteinExistence type="predicted"/>
<evidence type="ECO:0000313" key="3">
    <source>
        <dbReference type="EMBL" id="KAE9020826.1"/>
    </source>
</evidence>
<dbReference type="GO" id="GO:0006310">
    <property type="term" value="P:DNA recombination"/>
    <property type="evidence" value="ECO:0007669"/>
    <property type="project" value="UniProtKB-KW"/>
</dbReference>
<protein>
    <recommendedName>
        <fullName evidence="2">Tyr recombinase domain-containing protein</fullName>
    </recommendedName>
</protein>
<dbReference type="InterPro" id="IPR002104">
    <property type="entry name" value="Integrase_catalytic"/>
</dbReference>
<dbReference type="InterPro" id="IPR013762">
    <property type="entry name" value="Integrase-like_cat_sf"/>
</dbReference>
<dbReference type="PANTHER" id="PTHR34605">
    <property type="entry name" value="PHAGE_INTEGRASE DOMAIN-CONTAINING PROTEIN"/>
    <property type="match status" value="1"/>
</dbReference>
<comment type="caution">
    <text evidence="3">The sequence shown here is derived from an EMBL/GenBank/DDBJ whole genome shotgun (WGS) entry which is preliminary data.</text>
</comment>
<dbReference type="Pfam" id="PF00589">
    <property type="entry name" value="Phage_integrase"/>
    <property type="match status" value="1"/>
</dbReference>
<evidence type="ECO:0000256" key="1">
    <source>
        <dbReference type="ARBA" id="ARBA00023172"/>
    </source>
</evidence>
<sequence length="109" mass="11824">MDMPVATYPARSGAISSVSAKRIVNTIQDAARRIGEDPHAFSTHSLRSGDATHMYRSGVDALTIQFHGRWASDTFKIYTRLCQESAAAGSASRHLNIIADLSQHHDAGD</sequence>
<dbReference type="InterPro" id="IPR052925">
    <property type="entry name" value="Phage_Integrase-like_Recomb"/>
</dbReference>
<evidence type="ECO:0000313" key="4">
    <source>
        <dbReference type="Proteomes" id="UP000429607"/>
    </source>
</evidence>
<accession>A0A6A3LNA2</accession>
<feature type="domain" description="Tyr recombinase" evidence="2">
    <location>
        <begin position="19"/>
        <end position="81"/>
    </location>
</feature>
<keyword evidence="1" id="KW-0233">DNA recombination</keyword>
<dbReference type="EMBL" id="QXFV01000928">
    <property type="protein sequence ID" value="KAE9020826.1"/>
    <property type="molecule type" value="Genomic_DNA"/>
</dbReference>
<dbReference type="PANTHER" id="PTHR34605:SF3">
    <property type="entry name" value="P CELL-TYPE AGGLUTINATION PROTEIN MAP4-LIKE-RELATED"/>
    <property type="match status" value="1"/>
</dbReference>
<dbReference type="InterPro" id="IPR011010">
    <property type="entry name" value="DNA_brk_join_enz"/>
</dbReference>
<gene>
    <name evidence="3" type="ORF">PR001_g13505</name>
</gene>
<dbReference type="SUPFAM" id="SSF56349">
    <property type="entry name" value="DNA breaking-rejoining enzymes"/>
    <property type="match status" value="1"/>
</dbReference>
<reference evidence="3 4" key="1">
    <citation type="submission" date="2018-09" db="EMBL/GenBank/DDBJ databases">
        <title>Genomic investigation of the strawberry pathogen Phytophthora fragariae indicates pathogenicity is determined by transcriptional variation in three key races.</title>
        <authorList>
            <person name="Adams T.M."/>
            <person name="Armitage A.D."/>
            <person name="Sobczyk M.K."/>
            <person name="Bates H.J."/>
            <person name="Dunwell J.M."/>
            <person name="Nellist C.F."/>
            <person name="Harrison R.J."/>
        </authorList>
    </citation>
    <scope>NUCLEOTIDE SEQUENCE [LARGE SCALE GENOMIC DNA]</scope>
    <source>
        <strain evidence="3 4">SCRP249</strain>
    </source>
</reference>
<dbReference type="GO" id="GO:0003677">
    <property type="term" value="F:DNA binding"/>
    <property type="evidence" value="ECO:0007669"/>
    <property type="project" value="InterPro"/>
</dbReference>
<name>A0A6A3LNA2_9STRA</name>
<dbReference type="Gene3D" id="1.10.443.10">
    <property type="entry name" value="Intergrase catalytic core"/>
    <property type="match status" value="1"/>
</dbReference>
<organism evidence="3 4">
    <name type="scientific">Phytophthora rubi</name>
    <dbReference type="NCBI Taxonomy" id="129364"/>
    <lineage>
        <taxon>Eukaryota</taxon>
        <taxon>Sar</taxon>
        <taxon>Stramenopiles</taxon>
        <taxon>Oomycota</taxon>
        <taxon>Peronosporomycetes</taxon>
        <taxon>Peronosporales</taxon>
        <taxon>Peronosporaceae</taxon>
        <taxon>Phytophthora</taxon>
    </lineage>
</organism>
<dbReference type="Proteomes" id="UP000429607">
    <property type="component" value="Unassembled WGS sequence"/>
</dbReference>
<evidence type="ECO:0000259" key="2">
    <source>
        <dbReference type="Pfam" id="PF00589"/>
    </source>
</evidence>
<dbReference type="GO" id="GO:0015074">
    <property type="term" value="P:DNA integration"/>
    <property type="evidence" value="ECO:0007669"/>
    <property type="project" value="InterPro"/>
</dbReference>
<dbReference type="AlphaFoldDB" id="A0A6A3LNA2"/>